<dbReference type="Gene3D" id="2.170.120.30">
    <property type="match status" value="2"/>
</dbReference>
<keyword evidence="4" id="KW-1185">Reference proteome</keyword>
<reference evidence="3 4" key="1">
    <citation type="submission" date="2016-10" db="EMBL/GenBank/DDBJ databases">
        <authorList>
            <person name="de Groot N.N."/>
        </authorList>
    </citation>
    <scope>NUCLEOTIDE SEQUENCE [LARGE SCALE GENOMIC DNA]</scope>
    <source>
        <strain evidence="3 4">CGMCC 1.6134</strain>
    </source>
</reference>
<evidence type="ECO:0000256" key="1">
    <source>
        <dbReference type="SAM" id="MobiDB-lite"/>
    </source>
</evidence>
<keyword evidence="2" id="KW-0472">Membrane</keyword>
<keyword evidence="2" id="KW-1133">Transmembrane helix</keyword>
<dbReference type="Proteomes" id="UP000199668">
    <property type="component" value="Unassembled WGS sequence"/>
</dbReference>
<proteinExistence type="predicted"/>
<dbReference type="Gene3D" id="2.170.120.40">
    <property type="entry name" value="YbbR-like domain"/>
    <property type="match status" value="2"/>
</dbReference>
<dbReference type="EMBL" id="FOTY01000005">
    <property type="protein sequence ID" value="SFL79964.1"/>
    <property type="molecule type" value="Genomic_DNA"/>
</dbReference>
<organism evidence="3 4">
    <name type="scientific">Salibacterium qingdaonense</name>
    <dbReference type="NCBI Taxonomy" id="266892"/>
    <lineage>
        <taxon>Bacteria</taxon>
        <taxon>Bacillati</taxon>
        <taxon>Bacillota</taxon>
        <taxon>Bacilli</taxon>
        <taxon>Bacillales</taxon>
        <taxon>Bacillaceae</taxon>
    </lineage>
</organism>
<sequence length="423" mass="46353">MDRLFNNKWFVRFISLLLAVMLYAMVNMDNVSNTPSVLPDDEEGSYTVQDVGVEVYYNEEQYEVTDAPQTVSVELRGPQTSIMLFQLSRPSYEVYADLEEMGEGTHNVRLQQRNFPADLEVSITPRVVPIELQEQETVSYPVEVDINNEAEVEEGYSLGKAEVSPGEVDIQAPQEIHENIDRAAASVDASGASEELEEESQVTVYDSQGNELDVAAAPEMVNISVPVEKPEAEVPISLSREGSLPDNVSVVSLNMEPTRASIFGPPDVIGDINTLEAVLDLSRVQESGTLEIPLEAPEGVEQVEPQNIAVEVEVGEEEERTIENVPITIENMPDSYSYTVTQPDELTSDVTVYGAASVLDGLSESELTLTADWENREGGSSPSVIPVQPSGPPNVQVEPGVEEITLEWSEESSQNNQDTNADN</sequence>
<dbReference type="Pfam" id="PF07949">
    <property type="entry name" value="YbbR"/>
    <property type="match status" value="4"/>
</dbReference>
<dbReference type="PANTHER" id="PTHR37804">
    <property type="entry name" value="CDAA REGULATORY PROTEIN CDAR"/>
    <property type="match status" value="1"/>
</dbReference>
<dbReference type="AlphaFoldDB" id="A0A1I4KMH7"/>
<dbReference type="RefSeq" id="WP_090926210.1">
    <property type="nucleotide sequence ID" value="NZ_FOTY01000005.1"/>
</dbReference>
<feature type="transmembrane region" description="Helical" evidence="2">
    <location>
        <begin position="9"/>
        <end position="26"/>
    </location>
</feature>
<dbReference type="InterPro" id="IPR012505">
    <property type="entry name" value="YbbR"/>
</dbReference>
<dbReference type="InterPro" id="IPR053154">
    <property type="entry name" value="c-di-AMP_regulator"/>
</dbReference>
<dbReference type="PANTHER" id="PTHR37804:SF1">
    <property type="entry name" value="CDAA REGULATORY PROTEIN CDAR"/>
    <property type="match status" value="1"/>
</dbReference>
<name>A0A1I4KMH7_9BACI</name>
<gene>
    <name evidence="3" type="ORF">SAMN04488054_105106</name>
</gene>
<evidence type="ECO:0000256" key="2">
    <source>
        <dbReference type="SAM" id="Phobius"/>
    </source>
</evidence>
<accession>A0A1I4KMH7</accession>
<evidence type="ECO:0000313" key="4">
    <source>
        <dbReference type="Proteomes" id="UP000199668"/>
    </source>
</evidence>
<dbReference type="OrthoDB" id="2960905at2"/>
<keyword evidence="2" id="KW-0812">Transmembrane</keyword>
<feature type="region of interest" description="Disordered" evidence="1">
    <location>
        <begin position="374"/>
        <end position="397"/>
    </location>
</feature>
<protein>
    <submittedName>
        <fullName evidence="3">YbbR domain-containing protein</fullName>
    </submittedName>
</protein>
<dbReference type="STRING" id="266892.SAMN04488054_105106"/>
<evidence type="ECO:0000313" key="3">
    <source>
        <dbReference type="EMBL" id="SFL79964.1"/>
    </source>
</evidence>